<evidence type="ECO:0000256" key="5">
    <source>
        <dbReference type="ARBA" id="ARBA00022694"/>
    </source>
</evidence>
<feature type="region of interest" description="Disordered" evidence="16">
    <location>
        <begin position="1"/>
        <end position="27"/>
    </location>
</feature>
<reference evidence="18 19" key="2">
    <citation type="journal article" date="2022" name="Mol. Biol. Evol.">
        <title>Comparative Genomics Reveals Insights into the Divergent Evolution of Astigmatic Mites and Household Pest Adaptations.</title>
        <authorList>
            <person name="Xiong Q."/>
            <person name="Wan A.T."/>
            <person name="Liu X."/>
            <person name="Fung C.S."/>
            <person name="Xiao X."/>
            <person name="Malainual N."/>
            <person name="Hou J."/>
            <person name="Wang L."/>
            <person name="Wang M."/>
            <person name="Yang K.Y."/>
            <person name="Cui Y."/>
            <person name="Leung E.L."/>
            <person name="Nong W."/>
            <person name="Shin S.K."/>
            <person name="Au S.W."/>
            <person name="Jeong K.Y."/>
            <person name="Chew F.T."/>
            <person name="Hui J.H."/>
            <person name="Leung T.F."/>
            <person name="Tungtrongchitr A."/>
            <person name="Zhong N."/>
            <person name="Liu Z."/>
            <person name="Tsui S.K."/>
        </authorList>
    </citation>
    <scope>NUCLEOTIDE SEQUENCE [LARGE SCALE GENOMIC DNA]</scope>
    <source>
        <strain evidence="18">Derp</strain>
    </source>
</reference>
<feature type="region of interest" description="Disordered" evidence="16">
    <location>
        <begin position="726"/>
        <end position="746"/>
    </location>
</feature>
<dbReference type="InterPro" id="IPR018517">
    <property type="entry name" value="tRNA_hU_synthase_CS"/>
</dbReference>
<comment type="catalytic activity">
    <reaction evidence="11">
        <text>5,6-dihydrouridine(17) in tRNA + NAD(+) = uridine(17) in tRNA + NADH + H(+)</text>
        <dbReference type="Rhea" id="RHEA:53372"/>
        <dbReference type="Rhea" id="RHEA-COMP:13541"/>
        <dbReference type="Rhea" id="RHEA-COMP:13542"/>
        <dbReference type="ChEBI" id="CHEBI:15378"/>
        <dbReference type="ChEBI" id="CHEBI:57540"/>
        <dbReference type="ChEBI" id="CHEBI:57945"/>
        <dbReference type="ChEBI" id="CHEBI:65315"/>
        <dbReference type="ChEBI" id="CHEBI:74443"/>
        <dbReference type="EC" id="1.3.1.88"/>
    </reaction>
    <physiologicalReaction direction="right-to-left" evidence="11">
        <dbReference type="Rhea" id="RHEA:53374"/>
    </physiologicalReaction>
</comment>
<evidence type="ECO:0000256" key="12">
    <source>
        <dbReference type="ARBA" id="ARBA00047652"/>
    </source>
</evidence>
<evidence type="ECO:0000256" key="7">
    <source>
        <dbReference type="ARBA" id="ARBA00023002"/>
    </source>
</evidence>
<name>A0ABQ8J531_DERPT</name>
<comment type="cofactor">
    <cofactor evidence="1">
        <name>FMN</name>
        <dbReference type="ChEBI" id="CHEBI:58210"/>
    </cofactor>
</comment>
<dbReference type="Pfam" id="PF01207">
    <property type="entry name" value="Dus"/>
    <property type="match status" value="1"/>
</dbReference>
<evidence type="ECO:0000256" key="9">
    <source>
        <dbReference type="ARBA" id="ARBA00038313"/>
    </source>
</evidence>
<dbReference type="InterPro" id="IPR036028">
    <property type="entry name" value="SH3-like_dom_sf"/>
</dbReference>
<keyword evidence="19" id="KW-1185">Reference proteome</keyword>
<dbReference type="Gene3D" id="2.30.30.40">
    <property type="entry name" value="SH3 Domains"/>
    <property type="match status" value="1"/>
</dbReference>
<dbReference type="EC" id="1.3.1.88" evidence="10"/>
<dbReference type="PANTHER" id="PTHR11082:SF5">
    <property type="entry name" value="TRNA-DIHYDROURIDINE(16_17) SYNTHASE [NAD(P)(+)]-LIKE"/>
    <property type="match status" value="1"/>
</dbReference>
<feature type="domain" description="SH3" evidence="17">
    <location>
        <begin position="279"/>
        <end position="348"/>
    </location>
</feature>
<comment type="catalytic activity">
    <reaction evidence="13">
        <text>5,6-dihydrouridine(16) in tRNA + NAD(+) = uridine(16) in tRNA + NADH + H(+)</text>
        <dbReference type="Rhea" id="RHEA:53380"/>
        <dbReference type="Rhea" id="RHEA-COMP:13543"/>
        <dbReference type="Rhea" id="RHEA-COMP:13544"/>
        <dbReference type="ChEBI" id="CHEBI:15378"/>
        <dbReference type="ChEBI" id="CHEBI:57540"/>
        <dbReference type="ChEBI" id="CHEBI:57945"/>
        <dbReference type="ChEBI" id="CHEBI:65315"/>
        <dbReference type="ChEBI" id="CHEBI:74443"/>
        <dbReference type="EC" id="1.3.1.88"/>
    </reaction>
    <physiologicalReaction direction="right-to-left" evidence="13">
        <dbReference type="Rhea" id="RHEA:53382"/>
    </physiologicalReaction>
</comment>
<dbReference type="PROSITE" id="PS50002">
    <property type="entry name" value="SH3"/>
    <property type="match status" value="1"/>
</dbReference>
<dbReference type="Proteomes" id="UP000887458">
    <property type="component" value="Unassembled WGS sequence"/>
</dbReference>
<dbReference type="InterPro" id="IPR001452">
    <property type="entry name" value="SH3_domain"/>
</dbReference>
<organism evidence="18 19">
    <name type="scientific">Dermatophagoides pteronyssinus</name>
    <name type="common">European house dust mite</name>
    <dbReference type="NCBI Taxonomy" id="6956"/>
    <lineage>
        <taxon>Eukaryota</taxon>
        <taxon>Metazoa</taxon>
        <taxon>Ecdysozoa</taxon>
        <taxon>Arthropoda</taxon>
        <taxon>Chelicerata</taxon>
        <taxon>Arachnida</taxon>
        <taxon>Acari</taxon>
        <taxon>Acariformes</taxon>
        <taxon>Sarcoptiformes</taxon>
        <taxon>Astigmata</taxon>
        <taxon>Psoroptidia</taxon>
        <taxon>Analgoidea</taxon>
        <taxon>Pyroglyphidae</taxon>
        <taxon>Dermatophagoidinae</taxon>
        <taxon>Dermatophagoides</taxon>
    </lineage>
</organism>
<evidence type="ECO:0000256" key="15">
    <source>
        <dbReference type="PROSITE-ProRule" id="PRU00192"/>
    </source>
</evidence>
<evidence type="ECO:0000256" key="11">
    <source>
        <dbReference type="ARBA" id="ARBA00047287"/>
    </source>
</evidence>
<dbReference type="SUPFAM" id="SSF50044">
    <property type="entry name" value="SH3-domain"/>
    <property type="match status" value="1"/>
</dbReference>
<accession>A0ABQ8J531</accession>
<evidence type="ECO:0000256" key="8">
    <source>
        <dbReference type="ARBA" id="ARBA00023027"/>
    </source>
</evidence>
<dbReference type="InterPro" id="IPR013785">
    <property type="entry name" value="Aldolase_TIM"/>
</dbReference>
<keyword evidence="8" id="KW-0520">NAD</keyword>
<protein>
    <recommendedName>
        <fullName evidence="10">tRNA-dihydrouridine(16/17) synthase [NAD(P)(+)]</fullName>
        <ecNumber evidence="10">1.3.1.88</ecNumber>
    </recommendedName>
</protein>
<reference evidence="18 19" key="1">
    <citation type="journal article" date="2018" name="J. Allergy Clin. Immunol.">
        <title>High-quality assembly of Dermatophagoides pteronyssinus genome and transcriptome reveals a wide range of novel allergens.</title>
        <authorList>
            <person name="Liu X.Y."/>
            <person name="Yang K.Y."/>
            <person name="Wang M.Q."/>
            <person name="Kwok J.S."/>
            <person name="Zeng X."/>
            <person name="Yang Z."/>
            <person name="Xiao X.J."/>
            <person name="Lau C.P."/>
            <person name="Li Y."/>
            <person name="Huang Z.M."/>
            <person name="Ba J.G."/>
            <person name="Yim A.K."/>
            <person name="Ouyang C.Y."/>
            <person name="Ngai S.M."/>
            <person name="Chan T.F."/>
            <person name="Leung E.L."/>
            <person name="Liu L."/>
            <person name="Liu Z.G."/>
            <person name="Tsui S.K."/>
        </authorList>
    </citation>
    <scope>NUCLEOTIDE SEQUENCE [LARGE SCALE GENOMIC DNA]</scope>
    <source>
        <strain evidence="18">Derp</strain>
    </source>
</reference>
<comment type="caution">
    <text evidence="18">The sequence shown here is derived from an EMBL/GenBank/DDBJ whole genome shotgun (WGS) entry which is preliminary data.</text>
</comment>
<dbReference type="CDD" id="cd02801">
    <property type="entry name" value="DUS_like_FMN"/>
    <property type="match status" value="1"/>
</dbReference>
<keyword evidence="2 15" id="KW-0728">SH3 domain</keyword>
<keyword evidence="7" id="KW-0560">Oxidoreductase</keyword>
<keyword evidence="4" id="KW-0288">FMN</keyword>
<evidence type="ECO:0000256" key="1">
    <source>
        <dbReference type="ARBA" id="ARBA00001917"/>
    </source>
</evidence>
<dbReference type="InterPro" id="IPR007223">
    <property type="entry name" value="Peroxin-13_N"/>
</dbReference>
<evidence type="ECO:0000256" key="10">
    <source>
        <dbReference type="ARBA" id="ARBA00038890"/>
    </source>
</evidence>
<evidence type="ECO:0000256" key="14">
    <source>
        <dbReference type="ARBA" id="ARBA00049467"/>
    </source>
</evidence>
<feature type="compositionally biased region" description="Basic and acidic residues" evidence="16">
    <location>
        <begin position="727"/>
        <end position="736"/>
    </location>
</feature>
<evidence type="ECO:0000256" key="4">
    <source>
        <dbReference type="ARBA" id="ARBA00022643"/>
    </source>
</evidence>
<evidence type="ECO:0000256" key="6">
    <source>
        <dbReference type="ARBA" id="ARBA00022857"/>
    </source>
</evidence>
<dbReference type="Pfam" id="PF04088">
    <property type="entry name" value="Peroxin-13_N"/>
    <property type="match status" value="1"/>
</dbReference>
<evidence type="ECO:0000256" key="3">
    <source>
        <dbReference type="ARBA" id="ARBA00022630"/>
    </source>
</evidence>
<dbReference type="SUPFAM" id="SSF51395">
    <property type="entry name" value="FMN-linked oxidoreductases"/>
    <property type="match status" value="1"/>
</dbReference>
<comment type="catalytic activity">
    <reaction evidence="14">
        <text>5,6-dihydrouridine(17) in tRNA + NADP(+) = uridine(17) in tRNA + NADPH + H(+)</text>
        <dbReference type="Rhea" id="RHEA:53368"/>
        <dbReference type="Rhea" id="RHEA-COMP:13541"/>
        <dbReference type="Rhea" id="RHEA-COMP:13542"/>
        <dbReference type="ChEBI" id="CHEBI:15378"/>
        <dbReference type="ChEBI" id="CHEBI:57783"/>
        <dbReference type="ChEBI" id="CHEBI:58349"/>
        <dbReference type="ChEBI" id="CHEBI:65315"/>
        <dbReference type="ChEBI" id="CHEBI:74443"/>
        <dbReference type="EC" id="1.3.1.88"/>
    </reaction>
    <physiologicalReaction direction="right-to-left" evidence="14">
        <dbReference type="Rhea" id="RHEA:53370"/>
    </physiologicalReaction>
</comment>
<dbReference type="PROSITE" id="PS01136">
    <property type="entry name" value="UPF0034"/>
    <property type="match status" value="1"/>
</dbReference>
<dbReference type="Gene3D" id="3.20.20.70">
    <property type="entry name" value="Aldolase class I"/>
    <property type="match status" value="1"/>
</dbReference>
<dbReference type="InterPro" id="IPR035587">
    <property type="entry name" value="DUS-like_FMN-bd"/>
</dbReference>
<evidence type="ECO:0000313" key="19">
    <source>
        <dbReference type="Proteomes" id="UP000887458"/>
    </source>
</evidence>
<dbReference type="EMBL" id="NJHN03000075">
    <property type="protein sequence ID" value="KAH9417617.1"/>
    <property type="molecule type" value="Genomic_DNA"/>
</dbReference>
<keyword evidence="5" id="KW-0819">tRNA processing</keyword>
<evidence type="ECO:0000256" key="2">
    <source>
        <dbReference type="ARBA" id="ARBA00022443"/>
    </source>
</evidence>
<comment type="similarity">
    <text evidence="9">Belongs to the Dus family. Dus1 subfamily.</text>
</comment>
<evidence type="ECO:0000256" key="16">
    <source>
        <dbReference type="SAM" id="MobiDB-lite"/>
    </source>
</evidence>
<comment type="catalytic activity">
    <reaction evidence="12">
        <text>5,6-dihydrouridine(16) in tRNA + NADP(+) = uridine(16) in tRNA + NADPH + H(+)</text>
        <dbReference type="Rhea" id="RHEA:53376"/>
        <dbReference type="Rhea" id="RHEA-COMP:13543"/>
        <dbReference type="Rhea" id="RHEA-COMP:13544"/>
        <dbReference type="ChEBI" id="CHEBI:15378"/>
        <dbReference type="ChEBI" id="CHEBI:57783"/>
        <dbReference type="ChEBI" id="CHEBI:58349"/>
        <dbReference type="ChEBI" id="CHEBI:65315"/>
        <dbReference type="ChEBI" id="CHEBI:74443"/>
        <dbReference type="EC" id="1.3.1.88"/>
    </reaction>
    <physiologicalReaction direction="right-to-left" evidence="12">
        <dbReference type="Rhea" id="RHEA:53378"/>
    </physiologicalReaction>
</comment>
<feature type="compositionally biased region" description="Basic residues" evidence="16">
    <location>
        <begin position="737"/>
        <end position="746"/>
    </location>
</feature>
<proteinExistence type="inferred from homology"/>
<gene>
    <name evidence="18" type="primary">DUS1L</name>
    <name evidence="18" type="ORF">DERP_010431</name>
</gene>
<dbReference type="PANTHER" id="PTHR11082">
    <property type="entry name" value="TRNA-DIHYDROURIDINE SYNTHASE"/>
    <property type="match status" value="1"/>
</dbReference>
<evidence type="ECO:0000259" key="17">
    <source>
        <dbReference type="PROSITE" id="PS50002"/>
    </source>
</evidence>
<keyword evidence="6" id="KW-0521">NADP</keyword>
<keyword evidence="3" id="KW-0285">Flavoprotein</keyword>
<sequence>MNVKSADSKSNSNENHSESIDSNQFNDTNVIPREFNRYLNVPPVITNPNSNYFAQQFPYNNSNTLPFYNSSNQNIYQQNVGNYYNPNWNNNLYHRRNPPYPCYNPSMPTIISKMAEEKMKPAFKSIEMILETFNSINMILDSTYSTFYGSFRTITGVADHLIFIRNHLTELALFPRLARTLINFIKWLFKFLGLNHTKLGSMFEQQTNNVIWREAMSSSSAMKNPILNSTEGDKPQSSLWPVMAFFSLIFGTPYIVWRLLGANGQIPRINQPDWTIKNGRHFVAIGLQNFQARNTNELSFRKGQMLYIKPESLQPDSKWLVACTINDDEMKPVEIGVIPLNLNMMIERSDQDKCEIKEQSDKQTTQPLPDYSITVNHARDFWSKTLRSARHILAPMVDQSELAFRLMVRRYNVHCTYSPMIHSRLFLEQPKYQQEFLQIDRESDQPFIIQFCANDPETFLKAAKIVESNCDAIDLNLGCPQTIAKRGHYGAFLQDEWSLIYDIINLAARNLKKPVTCKIRVFEDEEKTIKYAKMIESAGASLITVHGRLREQKGTKTGLADWKKIRLVKENLRIPVFANGNIQSKGEIDKCFDETNVDGVMSAEGLLYNPALFTGKPLAVWDAAYDYVEQYRKHSSSFSSIRGHIFKFFHHCFTLEENLELRNIVGKTHSIDDFVKVADQLKQRYQVDYEKFIADDQHSKEHPKNWPIFICKPYYRPLETSVIENSSKTDGEEPVKKKIKSGKKLKGPKAPKILRELCSQCPHPRGLKCDFGYCRICCRQKSFVEKLNCQGHGFRFRSKSENEKS</sequence>
<evidence type="ECO:0000313" key="18">
    <source>
        <dbReference type="EMBL" id="KAH9417617.1"/>
    </source>
</evidence>
<dbReference type="SMART" id="SM00326">
    <property type="entry name" value="SH3"/>
    <property type="match status" value="1"/>
</dbReference>
<evidence type="ECO:0000256" key="13">
    <source>
        <dbReference type="ARBA" id="ARBA00048934"/>
    </source>
</evidence>